<gene>
    <name evidence="1" type="ORF">BDV98DRAFT_485653</name>
</gene>
<sequence length="98" mass="11148">HDLQLGTILACELLPLSTAGQRRLTNIVLTELALLIWKTRNRRVIDETPGPSKEDTLTRWLNTINSRLQQDCASTNTYLFGKRAAKPELIMDTWRGTL</sequence>
<feature type="non-terminal residue" evidence="1">
    <location>
        <position position="98"/>
    </location>
</feature>
<protein>
    <submittedName>
        <fullName evidence="1">Uncharacterized protein</fullName>
    </submittedName>
</protein>
<dbReference type="Proteomes" id="UP000305067">
    <property type="component" value="Unassembled WGS sequence"/>
</dbReference>
<organism evidence="1 2">
    <name type="scientific">Pterulicium gracile</name>
    <dbReference type="NCBI Taxonomy" id="1884261"/>
    <lineage>
        <taxon>Eukaryota</taxon>
        <taxon>Fungi</taxon>
        <taxon>Dikarya</taxon>
        <taxon>Basidiomycota</taxon>
        <taxon>Agaricomycotina</taxon>
        <taxon>Agaricomycetes</taxon>
        <taxon>Agaricomycetidae</taxon>
        <taxon>Agaricales</taxon>
        <taxon>Pleurotineae</taxon>
        <taxon>Pterulaceae</taxon>
        <taxon>Pterulicium</taxon>
    </lineage>
</organism>
<accession>A0A5C3Q5N9</accession>
<proteinExistence type="predicted"/>
<evidence type="ECO:0000313" key="1">
    <source>
        <dbReference type="EMBL" id="TFK95690.1"/>
    </source>
</evidence>
<dbReference type="OrthoDB" id="3031569at2759"/>
<keyword evidence="2" id="KW-1185">Reference proteome</keyword>
<evidence type="ECO:0000313" key="2">
    <source>
        <dbReference type="Proteomes" id="UP000305067"/>
    </source>
</evidence>
<name>A0A5C3Q5N9_9AGAR</name>
<dbReference type="AlphaFoldDB" id="A0A5C3Q5N9"/>
<dbReference type="STRING" id="1884261.A0A5C3Q5N9"/>
<reference evidence="1 2" key="1">
    <citation type="journal article" date="2019" name="Nat. Ecol. Evol.">
        <title>Megaphylogeny resolves global patterns of mushroom evolution.</title>
        <authorList>
            <person name="Varga T."/>
            <person name="Krizsan K."/>
            <person name="Foldi C."/>
            <person name="Dima B."/>
            <person name="Sanchez-Garcia M."/>
            <person name="Sanchez-Ramirez S."/>
            <person name="Szollosi G.J."/>
            <person name="Szarkandi J.G."/>
            <person name="Papp V."/>
            <person name="Albert L."/>
            <person name="Andreopoulos W."/>
            <person name="Angelini C."/>
            <person name="Antonin V."/>
            <person name="Barry K.W."/>
            <person name="Bougher N.L."/>
            <person name="Buchanan P."/>
            <person name="Buyck B."/>
            <person name="Bense V."/>
            <person name="Catcheside P."/>
            <person name="Chovatia M."/>
            <person name="Cooper J."/>
            <person name="Damon W."/>
            <person name="Desjardin D."/>
            <person name="Finy P."/>
            <person name="Geml J."/>
            <person name="Haridas S."/>
            <person name="Hughes K."/>
            <person name="Justo A."/>
            <person name="Karasinski D."/>
            <person name="Kautmanova I."/>
            <person name="Kiss B."/>
            <person name="Kocsube S."/>
            <person name="Kotiranta H."/>
            <person name="LaButti K.M."/>
            <person name="Lechner B.E."/>
            <person name="Liimatainen K."/>
            <person name="Lipzen A."/>
            <person name="Lukacs Z."/>
            <person name="Mihaltcheva S."/>
            <person name="Morgado L.N."/>
            <person name="Niskanen T."/>
            <person name="Noordeloos M.E."/>
            <person name="Ohm R.A."/>
            <person name="Ortiz-Santana B."/>
            <person name="Ovrebo C."/>
            <person name="Racz N."/>
            <person name="Riley R."/>
            <person name="Savchenko A."/>
            <person name="Shiryaev A."/>
            <person name="Soop K."/>
            <person name="Spirin V."/>
            <person name="Szebenyi C."/>
            <person name="Tomsovsky M."/>
            <person name="Tulloss R.E."/>
            <person name="Uehling J."/>
            <person name="Grigoriev I.V."/>
            <person name="Vagvolgyi C."/>
            <person name="Papp T."/>
            <person name="Martin F.M."/>
            <person name="Miettinen O."/>
            <person name="Hibbett D.S."/>
            <person name="Nagy L.G."/>
        </authorList>
    </citation>
    <scope>NUCLEOTIDE SEQUENCE [LARGE SCALE GENOMIC DNA]</scope>
    <source>
        <strain evidence="1 2">CBS 309.79</strain>
    </source>
</reference>
<dbReference type="EMBL" id="ML178877">
    <property type="protein sequence ID" value="TFK95690.1"/>
    <property type="molecule type" value="Genomic_DNA"/>
</dbReference>
<feature type="non-terminal residue" evidence="1">
    <location>
        <position position="1"/>
    </location>
</feature>